<dbReference type="Gene3D" id="3.90.550.10">
    <property type="entry name" value="Spore Coat Polysaccharide Biosynthesis Protein SpsA, Chain A"/>
    <property type="match status" value="1"/>
</dbReference>
<proteinExistence type="predicted"/>
<organism evidence="2 3">
    <name type="scientific">Labrys monachus</name>
    <dbReference type="NCBI Taxonomy" id="217067"/>
    <lineage>
        <taxon>Bacteria</taxon>
        <taxon>Pseudomonadati</taxon>
        <taxon>Pseudomonadota</taxon>
        <taxon>Alphaproteobacteria</taxon>
        <taxon>Hyphomicrobiales</taxon>
        <taxon>Xanthobacteraceae</taxon>
        <taxon>Labrys</taxon>
    </lineage>
</organism>
<dbReference type="Proteomes" id="UP001237448">
    <property type="component" value="Unassembled WGS sequence"/>
</dbReference>
<feature type="domain" description="Glycosyltransferase 2-like" evidence="1">
    <location>
        <begin position="8"/>
        <end position="103"/>
    </location>
</feature>
<name>A0ABU0FC85_9HYPH</name>
<dbReference type="SUPFAM" id="SSF53448">
    <property type="entry name" value="Nucleotide-diphospho-sugar transferases"/>
    <property type="match status" value="1"/>
</dbReference>
<dbReference type="PANTHER" id="PTHR43685">
    <property type="entry name" value="GLYCOSYLTRANSFERASE"/>
    <property type="match status" value="1"/>
</dbReference>
<dbReference type="RefSeq" id="WP_307424483.1">
    <property type="nucleotide sequence ID" value="NZ_JAUSVK010000001.1"/>
</dbReference>
<reference evidence="2 3" key="1">
    <citation type="submission" date="2023-07" db="EMBL/GenBank/DDBJ databases">
        <title>Genomic Encyclopedia of Type Strains, Phase IV (KMG-IV): sequencing the most valuable type-strain genomes for metagenomic binning, comparative biology and taxonomic classification.</title>
        <authorList>
            <person name="Goeker M."/>
        </authorList>
    </citation>
    <scope>NUCLEOTIDE SEQUENCE [LARGE SCALE GENOMIC DNA]</scope>
    <source>
        <strain evidence="2 3">DSM 5896</strain>
    </source>
</reference>
<gene>
    <name evidence="2" type="ORF">J3R73_001505</name>
</gene>
<dbReference type="Pfam" id="PF00535">
    <property type="entry name" value="Glycos_transf_2"/>
    <property type="match status" value="1"/>
</dbReference>
<dbReference type="InterPro" id="IPR029044">
    <property type="entry name" value="Nucleotide-diphossugar_trans"/>
</dbReference>
<sequence length="266" mass="28949">MKTASIDVIVPCYDAQATLAKAVRSALAQKACGTVWIVDDHSTDGSLDVAERLAGDNPGRIQLVRQPANGGAARARNEGIRRSRSDLIAFLDADDGYEHDALHVPSAAFDWLPELAMVRLPLRPLGVPPAYLSHPGFSKAWRVMEMTVAGNMIVRRDILLACGGFPEHDLFRRFGGEDAALGNAIKAVCRVGTAFDQPGVVYRYRPGAFAQRLLDLHLFNRMPPQISDRDIEASRQISASIADSLQSLSPVYREKAGVVPIEVTYG</sequence>
<comment type="caution">
    <text evidence="2">The sequence shown here is derived from an EMBL/GenBank/DDBJ whole genome shotgun (WGS) entry which is preliminary data.</text>
</comment>
<evidence type="ECO:0000259" key="1">
    <source>
        <dbReference type="Pfam" id="PF00535"/>
    </source>
</evidence>
<evidence type="ECO:0000313" key="2">
    <source>
        <dbReference type="EMBL" id="MDQ0391713.1"/>
    </source>
</evidence>
<dbReference type="InterPro" id="IPR001173">
    <property type="entry name" value="Glyco_trans_2-like"/>
</dbReference>
<dbReference type="CDD" id="cd00761">
    <property type="entry name" value="Glyco_tranf_GTA_type"/>
    <property type="match status" value="1"/>
</dbReference>
<dbReference type="PANTHER" id="PTHR43685:SF2">
    <property type="entry name" value="GLYCOSYLTRANSFERASE 2-LIKE DOMAIN-CONTAINING PROTEIN"/>
    <property type="match status" value="1"/>
</dbReference>
<evidence type="ECO:0000313" key="3">
    <source>
        <dbReference type="Proteomes" id="UP001237448"/>
    </source>
</evidence>
<accession>A0ABU0FC85</accession>
<protein>
    <submittedName>
        <fullName evidence="2">Glycosyltransferase involved in cell wall biosynthesis</fullName>
    </submittedName>
</protein>
<dbReference type="EMBL" id="JAUSVK010000001">
    <property type="protein sequence ID" value="MDQ0391713.1"/>
    <property type="molecule type" value="Genomic_DNA"/>
</dbReference>
<keyword evidence="3" id="KW-1185">Reference proteome</keyword>
<dbReference type="InterPro" id="IPR050834">
    <property type="entry name" value="Glycosyltransf_2"/>
</dbReference>